<comment type="function">
    <text evidence="1">In eubacteria ppGpp (guanosine 3'-diphosphate 5'-diphosphate) is a mediator of the stringent response that coordinates a variety of cellular activities in response to changes in nutritional abundance.</text>
</comment>
<dbReference type="FunFam" id="1.10.3210.10:FF:000001">
    <property type="entry name" value="GTP pyrophosphokinase RelA"/>
    <property type="match status" value="1"/>
</dbReference>
<keyword evidence="6" id="KW-1185">Reference proteome</keyword>
<organism evidence="5 6">
    <name type="scientific">Desulfotignum phosphitoxidans DSM 13687</name>
    <dbReference type="NCBI Taxonomy" id="1286635"/>
    <lineage>
        <taxon>Bacteria</taxon>
        <taxon>Pseudomonadati</taxon>
        <taxon>Thermodesulfobacteriota</taxon>
        <taxon>Desulfobacteria</taxon>
        <taxon>Desulfobacterales</taxon>
        <taxon>Desulfobacteraceae</taxon>
        <taxon>Desulfotignum</taxon>
    </lineage>
</organism>
<dbReference type="GO" id="GO:0008728">
    <property type="term" value="F:GTP diphosphokinase activity"/>
    <property type="evidence" value="ECO:0007669"/>
    <property type="project" value="UniProtKB-EC"/>
</dbReference>
<dbReference type="FunFam" id="3.10.20.30:FF:000002">
    <property type="entry name" value="GTP pyrophosphokinase (RelA/SpoT)"/>
    <property type="match status" value="1"/>
</dbReference>
<dbReference type="SUPFAM" id="SSF109604">
    <property type="entry name" value="HD-domain/PDEase-like"/>
    <property type="match status" value="1"/>
</dbReference>
<dbReference type="Pfam" id="PF02824">
    <property type="entry name" value="TGS"/>
    <property type="match status" value="1"/>
</dbReference>
<dbReference type="InterPro" id="IPR012675">
    <property type="entry name" value="Beta-grasp_dom_sf"/>
</dbReference>
<protein>
    <submittedName>
        <fullName evidence="5">GTP pyrophosphokinase RelA</fullName>
        <ecNumber evidence="5">2.7.6.5</ecNumber>
    </submittedName>
</protein>
<feature type="domain" description="ACT" evidence="2">
    <location>
        <begin position="642"/>
        <end position="716"/>
    </location>
</feature>
<dbReference type="PROSITE" id="PS51671">
    <property type="entry name" value="ACT"/>
    <property type="match status" value="1"/>
</dbReference>
<dbReference type="GO" id="GO:0015969">
    <property type="term" value="P:guanosine tetraphosphate metabolic process"/>
    <property type="evidence" value="ECO:0007669"/>
    <property type="project" value="InterPro"/>
</dbReference>
<dbReference type="InterPro" id="IPR007685">
    <property type="entry name" value="RelA_SpoT"/>
</dbReference>
<feature type="domain" description="TGS" evidence="4">
    <location>
        <begin position="386"/>
        <end position="447"/>
    </location>
</feature>
<dbReference type="SMART" id="SM00954">
    <property type="entry name" value="RelA_SpoT"/>
    <property type="match status" value="1"/>
</dbReference>
<dbReference type="Pfam" id="PF13291">
    <property type="entry name" value="ACT_4"/>
    <property type="match status" value="1"/>
</dbReference>
<dbReference type="Proteomes" id="UP000014216">
    <property type="component" value="Unassembled WGS sequence"/>
</dbReference>
<evidence type="ECO:0000256" key="1">
    <source>
        <dbReference type="RuleBase" id="RU003847"/>
    </source>
</evidence>
<dbReference type="InterPro" id="IPR004811">
    <property type="entry name" value="RelA/Spo_fam"/>
</dbReference>
<keyword evidence="5" id="KW-0418">Kinase</keyword>
<evidence type="ECO:0000313" key="6">
    <source>
        <dbReference type="Proteomes" id="UP000014216"/>
    </source>
</evidence>
<dbReference type="GO" id="GO:0016301">
    <property type="term" value="F:kinase activity"/>
    <property type="evidence" value="ECO:0007669"/>
    <property type="project" value="UniProtKB-KW"/>
</dbReference>
<evidence type="ECO:0000313" key="5">
    <source>
        <dbReference type="EMBL" id="EMS79030.1"/>
    </source>
</evidence>
<dbReference type="GO" id="GO:0005886">
    <property type="term" value="C:plasma membrane"/>
    <property type="evidence" value="ECO:0007669"/>
    <property type="project" value="TreeGrafter"/>
</dbReference>
<dbReference type="PROSITE" id="PS51831">
    <property type="entry name" value="HD"/>
    <property type="match status" value="1"/>
</dbReference>
<dbReference type="Gene3D" id="3.30.460.10">
    <property type="entry name" value="Beta Polymerase, domain 2"/>
    <property type="match status" value="1"/>
</dbReference>
<dbReference type="FunFam" id="3.30.460.10:FF:000001">
    <property type="entry name" value="GTP pyrophosphokinase RelA"/>
    <property type="match status" value="1"/>
</dbReference>
<dbReference type="PROSITE" id="PS51880">
    <property type="entry name" value="TGS"/>
    <property type="match status" value="1"/>
</dbReference>
<dbReference type="InterPro" id="IPR006674">
    <property type="entry name" value="HD_domain"/>
</dbReference>
<dbReference type="PATRIC" id="fig|1286635.3.peg.3112"/>
<dbReference type="CDD" id="cd00077">
    <property type="entry name" value="HDc"/>
    <property type="match status" value="1"/>
</dbReference>
<dbReference type="CDD" id="cd04876">
    <property type="entry name" value="ACT_RelA-SpoT"/>
    <property type="match status" value="1"/>
</dbReference>
<dbReference type="OrthoDB" id="9805041at2"/>
<dbReference type="EMBL" id="APJX01000006">
    <property type="protein sequence ID" value="EMS79030.1"/>
    <property type="molecule type" value="Genomic_DNA"/>
</dbReference>
<dbReference type="InterPro" id="IPR045865">
    <property type="entry name" value="ACT-like_dom_sf"/>
</dbReference>
<dbReference type="GO" id="GO:0008893">
    <property type="term" value="F:guanosine-3',5'-bis(diphosphate) 3'-diphosphatase activity"/>
    <property type="evidence" value="ECO:0007669"/>
    <property type="project" value="TreeGrafter"/>
</dbReference>
<dbReference type="CDD" id="cd05399">
    <property type="entry name" value="NT_Rel-Spo_like"/>
    <property type="match status" value="1"/>
</dbReference>
<evidence type="ECO:0000259" key="4">
    <source>
        <dbReference type="PROSITE" id="PS51880"/>
    </source>
</evidence>
<dbReference type="InterPro" id="IPR033655">
    <property type="entry name" value="TGS_RelA/SpoT"/>
</dbReference>
<comment type="caution">
    <text evidence="5">The sequence shown here is derived from an EMBL/GenBank/DDBJ whole genome shotgun (WGS) entry which is preliminary data.</text>
</comment>
<dbReference type="RefSeq" id="WP_006966871.1">
    <property type="nucleotide sequence ID" value="NZ_APJX01000006.1"/>
</dbReference>
<dbReference type="SUPFAM" id="SSF81271">
    <property type="entry name" value="TGS-like"/>
    <property type="match status" value="1"/>
</dbReference>
<feature type="domain" description="HD" evidence="3">
    <location>
        <begin position="45"/>
        <end position="144"/>
    </location>
</feature>
<dbReference type="InterPro" id="IPR002912">
    <property type="entry name" value="ACT_dom"/>
</dbReference>
<dbReference type="Pfam" id="PF19296">
    <property type="entry name" value="RelA_AH_RIS"/>
    <property type="match status" value="1"/>
</dbReference>
<dbReference type="Pfam" id="PF04607">
    <property type="entry name" value="RelA_SpoT"/>
    <property type="match status" value="1"/>
</dbReference>
<dbReference type="InterPro" id="IPR045600">
    <property type="entry name" value="RelA/SpoT_AH_RIS"/>
</dbReference>
<gene>
    <name evidence="5" type="primary">relA</name>
    <name evidence="5" type="ORF">Dpo_6c02290</name>
</gene>
<dbReference type="Pfam" id="PF13328">
    <property type="entry name" value="HD_4"/>
    <property type="match status" value="1"/>
</dbReference>
<dbReference type="PANTHER" id="PTHR21262">
    <property type="entry name" value="GUANOSINE-3',5'-BIS DIPHOSPHATE 3'-PYROPHOSPHOHYDROLASE"/>
    <property type="match status" value="1"/>
</dbReference>
<accession>S0FWC3</accession>
<dbReference type="SUPFAM" id="SSF81301">
    <property type="entry name" value="Nucleotidyltransferase"/>
    <property type="match status" value="1"/>
</dbReference>
<dbReference type="GO" id="GO:0015949">
    <property type="term" value="P:nucleobase-containing small molecule interconversion"/>
    <property type="evidence" value="ECO:0007669"/>
    <property type="project" value="UniProtKB-ARBA"/>
</dbReference>
<dbReference type="SUPFAM" id="SSF55021">
    <property type="entry name" value="ACT-like"/>
    <property type="match status" value="1"/>
</dbReference>
<proteinExistence type="inferred from homology"/>
<name>S0FWC3_9BACT</name>
<dbReference type="Gene3D" id="3.30.70.260">
    <property type="match status" value="1"/>
</dbReference>
<dbReference type="InterPro" id="IPR003607">
    <property type="entry name" value="HD/PDEase_dom"/>
</dbReference>
<dbReference type="EC" id="2.7.6.5" evidence="5"/>
<dbReference type="InterPro" id="IPR043519">
    <property type="entry name" value="NT_sf"/>
</dbReference>
<keyword evidence="5" id="KW-0808">Transferase</keyword>
<dbReference type="NCBIfam" id="TIGR00691">
    <property type="entry name" value="spoT_relA"/>
    <property type="match status" value="1"/>
</dbReference>
<dbReference type="GO" id="GO:0042594">
    <property type="term" value="P:response to starvation"/>
    <property type="evidence" value="ECO:0007669"/>
    <property type="project" value="TreeGrafter"/>
</dbReference>
<dbReference type="Gene3D" id="3.10.20.30">
    <property type="match status" value="1"/>
</dbReference>
<reference evidence="5 6" key="1">
    <citation type="journal article" date="2013" name="Genome Announc.">
        <title>Draft Genome Sequence of Desulfotignum phosphitoxidans DSM 13687 Strain FiPS-3.</title>
        <authorList>
            <person name="Poehlein A."/>
            <person name="Daniel R."/>
            <person name="Simeonova D.D."/>
        </authorList>
    </citation>
    <scope>NUCLEOTIDE SEQUENCE [LARGE SCALE GENOMIC DNA]</scope>
    <source>
        <strain evidence="5 6">DSM 13687</strain>
    </source>
</reference>
<dbReference type="CDD" id="cd01668">
    <property type="entry name" value="TGS_RSH"/>
    <property type="match status" value="1"/>
</dbReference>
<comment type="similarity">
    <text evidence="1">Belongs to the relA/spoT family.</text>
</comment>
<dbReference type="InterPro" id="IPR004095">
    <property type="entry name" value="TGS"/>
</dbReference>
<dbReference type="AlphaFoldDB" id="S0FWC3"/>
<dbReference type="InterPro" id="IPR012676">
    <property type="entry name" value="TGS-like"/>
</dbReference>
<dbReference type="PANTHER" id="PTHR21262:SF36">
    <property type="entry name" value="BIFUNCTIONAL (P)PPGPP SYNTHASE_HYDROLASE SPOT"/>
    <property type="match status" value="1"/>
</dbReference>
<evidence type="ECO:0000259" key="3">
    <source>
        <dbReference type="PROSITE" id="PS51831"/>
    </source>
</evidence>
<sequence>MIRITDILDTISEYNPDADLDIIDRAYVYSARVHEGQVRLSGEPYLSHPLEVAQILADMRLDVESIAAALLHDVIEDTPATKEDIQDLFGPGVAHIVEGVTKLSALPFSNKAAQQAESLRKMILAMADDIRVVLIKLADRLHNMRTLKYHKKPEKQAAIAQETLDIYAPIAARLGIFWVKNELEEIAFFYTLPDEYEHIDAMVNRAKDEKEDYIKEVSTSLHYKMEEMELPCDIKGRYKQHYSIYQKMISQNLDFDEVYDIIAFRIILDTVPQCYAAMGAIHSMWKPIYYKIKDYIGNPKPNMYQSIHTTVIGPKGERVEIQIRTREMDRIAESGIAAHWSYKEGTHIDENTGEMFAWIRNLVENQENFNDPDEFLENVRIDLYPDEIYVITPAGEIKTLPRGATPVDFAYLIHTEVGAECTGAKVNGKIVPLAHELKTGDTVEIITTKGHTPSPDWLTFVKTVKARTKIRGLINAREKERSYSLGREMCEKLFRKKNQNFNALIKSGHIGEVADTFGFKSVDDLIAHVGFGKLTPMQVLNKALPNLEKEGKEEEEAILPKSAGNRSKKSDTGIIVKGLNDVLVKFSKCCNPLPGDPITGYITQGQGVTIHRKNCINVLKMSPERLIDVQWSGEYHDSYPASIRIKTDDRFGLLADIALVITKNNANILNAKTDTSDTGVAMFYFTIMVESSSQLRKIMSALRRVKKVTEVKRVVRHE</sequence>
<dbReference type="Gene3D" id="1.10.3210.10">
    <property type="entry name" value="Hypothetical protein af1432"/>
    <property type="match status" value="1"/>
</dbReference>
<dbReference type="SMART" id="SM00471">
    <property type="entry name" value="HDc"/>
    <property type="match status" value="1"/>
</dbReference>
<evidence type="ECO:0000259" key="2">
    <source>
        <dbReference type="PROSITE" id="PS51671"/>
    </source>
</evidence>